<dbReference type="KEGG" id="shm:Shewmr7_3868"/>
<keyword evidence="1" id="KW-0812">Transmembrane</keyword>
<dbReference type="EMBL" id="CP000444">
    <property type="protein sequence ID" value="ABI44845.1"/>
    <property type="molecule type" value="Genomic_DNA"/>
</dbReference>
<evidence type="ECO:0000256" key="1">
    <source>
        <dbReference type="SAM" id="Phobius"/>
    </source>
</evidence>
<reference evidence="2" key="1">
    <citation type="submission" date="2006-08" db="EMBL/GenBank/DDBJ databases">
        <title>Complete sequence of Chromosome1 of Shewanella sp. MR-7.</title>
        <authorList>
            <consortium name="US DOE Joint Genome Institute"/>
            <person name="Copeland A."/>
            <person name="Lucas S."/>
            <person name="Lapidus A."/>
            <person name="Barry K."/>
            <person name="Detter J.C."/>
            <person name="Glavina del Rio T."/>
            <person name="Hammon N."/>
            <person name="Israni S."/>
            <person name="Dalin E."/>
            <person name="Tice H."/>
            <person name="Pitluck S."/>
            <person name="Kiss H."/>
            <person name="Brettin T."/>
            <person name="Bruce D."/>
            <person name="Han C."/>
            <person name="Tapia R."/>
            <person name="Gilna P."/>
            <person name="Schmutz J."/>
            <person name="Larimer F."/>
            <person name="Land M."/>
            <person name="Hauser L."/>
            <person name="Kyrpides N."/>
            <person name="Mikhailova N."/>
            <person name="Nealson K."/>
            <person name="Konstantinidis K."/>
            <person name="Klappenbach J."/>
            <person name="Tiedje J."/>
            <person name="Richardson P."/>
        </authorList>
    </citation>
    <scope>NUCLEOTIDE SEQUENCE</scope>
    <source>
        <strain evidence="2">MR-7</strain>
    </source>
</reference>
<organism evidence="2">
    <name type="scientific">Shewanella sp. (strain MR-7)</name>
    <dbReference type="NCBI Taxonomy" id="60481"/>
    <lineage>
        <taxon>Bacteria</taxon>
        <taxon>Pseudomonadati</taxon>
        <taxon>Pseudomonadota</taxon>
        <taxon>Gammaproteobacteria</taxon>
        <taxon>Alteromonadales</taxon>
        <taxon>Shewanellaceae</taxon>
        <taxon>Shewanella</taxon>
    </lineage>
</organism>
<name>Q0HPW0_SHESR</name>
<dbReference type="Pfam" id="PF11137">
    <property type="entry name" value="DUF2909"/>
    <property type="match status" value="1"/>
</dbReference>
<accession>Q0HPW0</accession>
<protein>
    <submittedName>
        <fullName evidence="2">Uncharacterized protein</fullName>
    </submittedName>
</protein>
<dbReference type="AlphaFoldDB" id="Q0HPW0"/>
<feature type="transmembrane region" description="Helical" evidence="1">
    <location>
        <begin position="23"/>
        <end position="44"/>
    </location>
</feature>
<evidence type="ECO:0000313" key="2">
    <source>
        <dbReference type="EMBL" id="ABI44845.1"/>
    </source>
</evidence>
<dbReference type="InterPro" id="IPR021313">
    <property type="entry name" value="DUF2909"/>
</dbReference>
<dbReference type="HOGENOM" id="CLU_162755_3_1_6"/>
<keyword evidence="1" id="KW-1133">Transmembrane helix</keyword>
<keyword evidence="1" id="KW-0472">Membrane</keyword>
<proteinExistence type="predicted"/>
<gene>
    <name evidence="2" type="ordered locus">Shewmr7_3868</name>
</gene>
<sequence>MVKGDDQTADHPVPMSRYLGRRVMFSVLVILLLLVALGTGLLGLNPTP</sequence>